<feature type="domain" description="Guanylate cyclase" evidence="5">
    <location>
        <begin position="548"/>
        <end position="675"/>
    </location>
</feature>
<comment type="caution">
    <text evidence="7">The sequence shown here is derived from an EMBL/GenBank/DDBJ whole genome shotgun (WGS) entry which is preliminary data.</text>
</comment>
<feature type="domain" description="HAMP" evidence="6">
    <location>
        <begin position="456"/>
        <end position="508"/>
    </location>
</feature>
<keyword evidence="4" id="KW-0472">Membrane</keyword>
<protein>
    <submittedName>
        <fullName evidence="7">HAMP domain-containing protein</fullName>
    </submittedName>
</protein>
<dbReference type="SMART" id="SM00044">
    <property type="entry name" value="CYCc"/>
    <property type="match status" value="1"/>
</dbReference>
<reference evidence="7 8" key="1">
    <citation type="submission" date="2021-03" db="EMBL/GenBank/DDBJ databases">
        <title>Microbacterium pauli sp. nov., isolated from microfiltered milk.</title>
        <authorList>
            <person name="Bellassi P."/>
            <person name="Fontana A."/>
            <person name="Callegari M.L."/>
            <person name="Lorenzo M."/>
            <person name="Cappa F."/>
        </authorList>
    </citation>
    <scope>NUCLEOTIDE SEQUENCE [LARGE SCALE GENOMIC DNA]</scope>
    <source>
        <strain evidence="7 8">DSM 18909</strain>
    </source>
</reference>
<organism evidence="7 8">
    <name type="scientific">Microbacterium flavum</name>
    <dbReference type="NCBI Taxonomy" id="415216"/>
    <lineage>
        <taxon>Bacteria</taxon>
        <taxon>Bacillati</taxon>
        <taxon>Actinomycetota</taxon>
        <taxon>Actinomycetes</taxon>
        <taxon>Micrococcales</taxon>
        <taxon>Microbacteriaceae</taxon>
        <taxon>Microbacterium</taxon>
    </lineage>
</organism>
<dbReference type="InterPro" id="IPR001054">
    <property type="entry name" value="A/G_cyclase"/>
</dbReference>
<dbReference type="Gene3D" id="1.10.8.500">
    <property type="entry name" value="HAMP domain in histidine kinase"/>
    <property type="match status" value="1"/>
</dbReference>
<keyword evidence="1 4" id="KW-0812">Transmembrane</keyword>
<dbReference type="RefSeq" id="WP_215487036.1">
    <property type="nucleotide sequence ID" value="NZ_BAAAPJ010000005.1"/>
</dbReference>
<feature type="transmembrane region" description="Helical" evidence="4">
    <location>
        <begin position="33"/>
        <end position="54"/>
    </location>
</feature>
<dbReference type="PANTHER" id="PTHR45655:SF13">
    <property type="entry name" value="SOLUBLE GUANYLATE CYCLASE GCY-32-RELATED"/>
    <property type="match status" value="1"/>
</dbReference>
<dbReference type="Gene3D" id="3.30.450.20">
    <property type="entry name" value="PAS domain"/>
    <property type="match status" value="1"/>
</dbReference>
<dbReference type="PROSITE" id="PS50885">
    <property type="entry name" value="HAMP"/>
    <property type="match status" value="1"/>
</dbReference>
<keyword evidence="8" id="KW-1185">Reference proteome</keyword>
<keyword evidence="2 4" id="KW-1133">Transmembrane helix</keyword>
<accession>A0ABS5XTF4</accession>
<dbReference type="InterPro" id="IPR029787">
    <property type="entry name" value="Nucleotide_cyclase"/>
</dbReference>
<evidence type="ECO:0000313" key="8">
    <source>
        <dbReference type="Proteomes" id="UP000740605"/>
    </source>
</evidence>
<evidence type="ECO:0000256" key="2">
    <source>
        <dbReference type="ARBA" id="ARBA00022989"/>
    </source>
</evidence>
<dbReference type="InterPro" id="IPR003660">
    <property type="entry name" value="HAMP_dom"/>
</dbReference>
<evidence type="ECO:0000259" key="6">
    <source>
        <dbReference type="PROSITE" id="PS50885"/>
    </source>
</evidence>
<evidence type="ECO:0000256" key="4">
    <source>
        <dbReference type="SAM" id="Phobius"/>
    </source>
</evidence>
<dbReference type="SUPFAM" id="SSF55073">
    <property type="entry name" value="Nucleotide cyclase"/>
    <property type="match status" value="1"/>
</dbReference>
<evidence type="ECO:0000313" key="7">
    <source>
        <dbReference type="EMBL" id="MBT8797794.1"/>
    </source>
</evidence>
<dbReference type="CDD" id="cd06225">
    <property type="entry name" value="HAMP"/>
    <property type="match status" value="1"/>
</dbReference>
<dbReference type="SUPFAM" id="SSF158472">
    <property type="entry name" value="HAMP domain-like"/>
    <property type="match status" value="1"/>
</dbReference>
<evidence type="ECO:0000259" key="5">
    <source>
        <dbReference type="PROSITE" id="PS50125"/>
    </source>
</evidence>
<dbReference type="EMBL" id="JAFLHG010000005">
    <property type="protein sequence ID" value="MBT8797794.1"/>
    <property type="molecule type" value="Genomic_DNA"/>
</dbReference>
<dbReference type="Gene3D" id="3.30.70.1230">
    <property type="entry name" value="Nucleotide cyclase"/>
    <property type="match status" value="1"/>
</dbReference>
<proteinExistence type="predicted"/>
<dbReference type="CDD" id="cd07302">
    <property type="entry name" value="CHD"/>
    <property type="match status" value="1"/>
</dbReference>
<feature type="transmembrane region" description="Helical" evidence="4">
    <location>
        <begin position="436"/>
        <end position="455"/>
    </location>
</feature>
<gene>
    <name evidence="7" type="ORF">J0P97_06880</name>
</gene>
<dbReference type="Proteomes" id="UP000740605">
    <property type="component" value="Unassembled WGS sequence"/>
</dbReference>
<dbReference type="Pfam" id="PF00672">
    <property type="entry name" value="HAMP"/>
    <property type="match status" value="1"/>
</dbReference>
<dbReference type="Pfam" id="PF00211">
    <property type="entry name" value="Guanylate_cyc"/>
    <property type="match status" value="1"/>
</dbReference>
<dbReference type="SMART" id="SM00304">
    <property type="entry name" value="HAMP"/>
    <property type="match status" value="1"/>
</dbReference>
<dbReference type="PANTHER" id="PTHR45655">
    <property type="entry name" value="GUANYLATE CYCLASE SOLUBLE SUBUNIT BETA-2"/>
    <property type="match status" value="1"/>
</dbReference>
<name>A0ABS5XTF4_9MICO</name>
<dbReference type="PROSITE" id="PS50125">
    <property type="entry name" value="GUANYLATE_CYCLASE_2"/>
    <property type="match status" value="1"/>
</dbReference>
<evidence type="ECO:0000256" key="3">
    <source>
        <dbReference type="SAM" id="MobiDB-lite"/>
    </source>
</evidence>
<evidence type="ECO:0000256" key="1">
    <source>
        <dbReference type="ARBA" id="ARBA00022692"/>
    </source>
</evidence>
<sequence length="719" mass="77932">MTTPHEGADPAVSTAPGRKLRRPRGGLSIQSKLLIMLLAVSLVSSVIVGIIGYVNGRESLREAATDQLTTIRELRTDAIRTFITRAEQGVVLDSRNLSAQQASAAFNAGWDELQQQPVSAENDATLESYYRDVFIPQYEQRSQKEQSDSALIPTSNAGRYLQSQYTARFDDFDAALAFTDAGDGSAWSAAHATYHDYFQRLIEQVGYEDLLVLNTTGDVVYSAYKGIDLGISVEEGAYAQSSLADAYRAAMASNDVNAVEIRDLENWAPSLGKHALWVVSPIGSDAGVTGVLAAQISLDQVNAVMTGNRQWAEQGLGKTGEVYLAGRDHLMRSLARGIVEDRDSYADQVIANGTPPDRAARMAFVGGTVGLQPVNTFAVDQALLGKKGTGIAHEYIGSESLVAYAPVDIDGLDWVIVARKESSEAFAPVTDFTRNLLLSMLGIMLAVSVLSLLLAQVFTRPIRRLVDAVRRVGAGDLAVQVPTDSRDEFGDLGRAFNDMASGLRVRQDLINEQQAENRRLMLTLMPESVADRYKAGEQTIAEQHENVSVVYAELVGFDDYAASLDDGQEVTQLNTLMRGFDEAAVKAGIEKVRTLRGGYLASSGLGVPRVDNVRRAVDFALLMRDVIERFNAQNNASIGLRAGVDTGSVTSGLVARTNLAYDLWGDAVSLAYRARKVTPEPGVYVSDAVRDRLQDTVAFAKAGTVESRGRTQTVWRVEA</sequence>
<feature type="region of interest" description="Disordered" evidence="3">
    <location>
        <begin position="1"/>
        <end position="23"/>
    </location>
</feature>